<dbReference type="AlphaFoldDB" id="A0A8T8E6X1"/>
<dbReference type="EMBL" id="CP069190">
    <property type="protein sequence ID" value="QRV17615.1"/>
    <property type="molecule type" value="Genomic_DNA"/>
</dbReference>
<dbReference type="InterPro" id="IPR007050">
    <property type="entry name" value="HTH_bacterioopsin"/>
</dbReference>
<dbReference type="Pfam" id="PF08448">
    <property type="entry name" value="PAS_4"/>
    <property type="match status" value="1"/>
</dbReference>
<geneLocation type="plasmid" evidence="5 6">
    <name>pHTS171</name>
</geneLocation>
<accession>A0A8T8E6X1</accession>
<dbReference type="RefSeq" id="WP_204749606.1">
    <property type="nucleotide sequence ID" value="NZ_CP069190.1"/>
</dbReference>
<evidence type="ECO:0000256" key="3">
    <source>
        <dbReference type="SAM" id="MobiDB-lite"/>
    </source>
</evidence>
<feature type="domain" description="PAS" evidence="4">
    <location>
        <begin position="140"/>
        <end position="203"/>
    </location>
</feature>
<dbReference type="Gene3D" id="3.30.450.20">
    <property type="entry name" value="PAS domain"/>
    <property type="match status" value="2"/>
</dbReference>
<evidence type="ECO:0000259" key="4">
    <source>
        <dbReference type="PROSITE" id="PS50112"/>
    </source>
</evidence>
<keyword evidence="5" id="KW-0614">Plasmid</keyword>
<dbReference type="Gene3D" id="3.30.450.40">
    <property type="match status" value="1"/>
</dbReference>
<dbReference type="GeneID" id="62877816"/>
<feature type="region of interest" description="Disordered" evidence="3">
    <location>
        <begin position="555"/>
        <end position="574"/>
    </location>
</feature>
<reference evidence="5 6" key="1">
    <citation type="submission" date="2021-01" db="EMBL/GenBank/DDBJ databases">
        <title>Genome Sequence and Methylation Pattern of Haloterrigena salifodinae BOL5-1, An Extremely Halophilic Archaeon from a Bolivian Salt Mine.</title>
        <authorList>
            <person name="DasSarma P."/>
            <person name="Anton B.P."/>
            <person name="DasSarma S.L."/>
            <person name="von Ehrenheim H.A.L."/>
            <person name="Martinez F.L."/>
            <person name="Guzman D."/>
            <person name="Roberts R.J."/>
            <person name="DasSarma S."/>
        </authorList>
    </citation>
    <scope>NUCLEOTIDE SEQUENCE [LARGE SCALE GENOMIC DNA]</scope>
    <source>
        <strain evidence="5 6">BOL5-1</strain>
        <plasmid evidence="5 6">pHTS171</plasmid>
    </source>
</reference>
<evidence type="ECO:0000313" key="5">
    <source>
        <dbReference type="EMBL" id="QRV17615.1"/>
    </source>
</evidence>
<dbReference type="PROSITE" id="PS50112">
    <property type="entry name" value="PAS"/>
    <property type="match status" value="1"/>
</dbReference>
<proteinExistence type="predicted"/>
<evidence type="ECO:0000256" key="2">
    <source>
        <dbReference type="ARBA" id="ARBA00023163"/>
    </source>
</evidence>
<dbReference type="NCBIfam" id="TIGR00229">
    <property type="entry name" value="sensory_box"/>
    <property type="match status" value="1"/>
</dbReference>
<dbReference type="SMART" id="SM00091">
    <property type="entry name" value="PAS"/>
    <property type="match status" value="2"/>
</dbReference>
<dbReference type="OrthoDB" id="186758at2157"/>
<evidence type="ECO:0000256" key="1">
    <source>
        <dbReference type="ARBA" id="ARBA00023015"/>
    </source>
</evidence>
<dbReference type="InterPro" id="IPR031803">
    <property type="entry name" value="BAT_GAF/HTH-assoc"/>
</dbReference>
<organism evidence="5 6">
    <name type="scientific">Haloterrigena salifodinae</name>
    <dbReference type="NCBI Taxonomy" id="2675099"/>
    <lineage>
        <taxon>Archaea</taxon>
        <taxon>Methanobacteriati</taxon>
        <taxon>Methanobacteriota</taxon>
        <taxon>Stenosarchaea group</taxon>
        <taxon>Halobacteria</taxon>
        <taxon>Halobacteriales</taxon>
        <taxon>Natrialbaceae</taxon>
        <taxon>Haloterrigena</taxon>
    </lineage>
</organism>
<keyword evidence="2" id="KW-0804">Transcription</keyword>
<dbReference type="InterPro" id="IPR035965">
    <property type="entry name" value="PAS-like_dom_sf"/>
</dbReference>
<dbReference type="InterPro" id="IPR013656">
    <property type="entry name" value="PAS_4"/>
</dbReference>
<dbReference type="InterPro" id="IPR003018">
    <property type="entry name" value="GAF"/>
</dbReference>
<dbReference type="Proteomes" id="UP000637819">
    <property type="component" value="Plasmid pHTS171"/>
</dbReference>
<dbReference type="PANTHER" id="PTHR34236:SF1">
    <property type="entry name" value="DIMETHYL SULFOXIDE REDUCTASE TRANSCRIPTIONAL ACTIVATOR"/>
    <property type="match status" value="1"/>
</dbReference>
<dbReference type="KEGG" id="hsal:JMJ58_21790"/>
<gene>
    <name evidence="5" type="ORF">JMJ58_21790</name>
</gene>
<keyword evidence="6" id="KW-1185">Reference proteome</keyword>
<dbReference type="SUPFAM" id="SSF55781">
    <property type="entry name" value="GAF domain-like"/>
    <property type="match status" value="1"/>
</dbReference>
<dbReference type="Pfam" id="PF04967">
    <property type="entry name" value="HTH_10"/>
    <property type="match status" value="1"/>
</dbReference>
<keyword evidence="1" id="KW-0805">Transcription regulation</keyword>
<protein>
    <submittedName>
        <fullName evidence="5">Helix-turn-helix domain-containing protein</fullName>
    </submittedName>
</protein>
<sequence length="1063" mass="113936">MSGGTATVAGDVLRVLVVGDARRIDAATDALSSQLESISIVRERTLATAVERLAQLEIHCVVCPFEAGADPSPLAAVRDRNGEVPVIAVVDGAAAEAALEAGATDVVEADDPPPLVATRVKNLADRSRLETMPDRRDGSLLERSEALIWVVDADGDLERVSSAVEPRLGYAPTELERTPLARLVHPEDRESATDLLETAAAAAFGATERETVRLGHADGTWNVYDLRCTNRLGDPDVNGLVCTLEAALAREPDGPARRALDRFDEPVFSLGPAWELRYANAAADRLFDADGAAETGTVVWDLLDDAVRGRFAERLQEAAATERVVSFETPYPSLETRLSVSVHPGGDGVTVYAREADAAASPVDRERLDLLESVVDAVEDGLVVLEGSTIRFASAGLFASPDAEPLVGRELDALFDPELAAAVRERASATVARWMEPVSGTLTLDGRAVDVFVTPLSDDRVLCVVRDRRRSAAAALSTVGETVATIRAADSPAAVRRATVNAALTCAGADLAAWYLREDDRLRPAAVETASAAGSVDLPPIDPDETELLERLAEAETATEDEPGFETGTDAGGPAVAFDRSELESVLENAGIRAERVVAVPVGDRSVVLATSTEPMAFGKRDRLPLEIVVDAAATALEALEGAAAARSCRTELERLESVVDRCRRLREIERTLLAGETRREIESSLCEALVSLSFDEAPGTIDLAWIGDVSAGSDHITPDAWAGRNGDAIESMLVPMDGDESTHPTARAATALEPTAAADVDAADATEAWDRRTAEREFRSALSVPLAIDDFCYGTLTVYAEQPAAFDDAMRAVCTHLATVASHAIAAVERKRALLSERVTELEIVLQGTDEPLSAVGHRLDRRLDVETVVPRSSSGSTVFCTATDVTEDALRAAVEPVSGVESGRIVGERPDASLFELVLTTSTLATTLAEHGGVLRSVVPVDDRTRLVVDLSSTVDVRSFVHLIERRQPGANLVARRERDRSVQPARAFDAELRTRLSERQLRTLETAYYGGFFEWPRESTGEEIADSLGVSQPTFSRHLRLAQRKVFALLFDERPDAAEE</sequence>
<dbReference type="PANTHER" id="PTHR34236">
    <property type="entry name" value="DIMETHYL SULFOXIDE REDUCTASE TRANSCRIPTIONAL ACTIVATOR"/>
    <property type="match status" value="1"/>
</dbReference>
<dbReference type="InterPro" id="IPR000014">
    <property type="entry name" value="PAS"/>
</dbReference>
<dbReference type="Pfam" id="PF08447">
    <property type="entry name" value="PAS_3"/>
    <property type="match status" value="1"/>
</dbReference>
<dbReference type="CDD" id="cd00130">
    <property type="entry name" value="PAS"/>
    <property type="match status" value="1"/>
</dbReference>
<dbReference type="InterPro" id="IPR013655">
    <property type="entry name" value="PAS_fold_3"/>
</dbReference>
<dbReference type="SUPFAM" id="SSF55785">
    <property type="entry name" value="PYP-like sensor domain (PAS domain)"/>
    <property type="match status" value="2"/>
</dbReference>
<dbReference type="InterPro" id="IPR029016">
    <property type="entry name" value="GAF-like_dom_sf"/>
</dbReference>
<dbReference type="Pfam" id="PF15915">
    <property type="entry name" value="BAT"/>
    <property type="match status" value="1"/>
</dbReference>
<name>A0A8T8E6X1_9EURY</name>
<evidence type="ECO:0000313" key="6">
    <source>
        <dbReference type="Proteomes" id="UP000637819"/>
    </source>
</evidence>
<dbReference type="Pfam" id="PF13185">
    <property type="entry name" value="GAF_2"/>
    <property type="match status" value="1"/>
</dbReference>